<dbReference type="AlphaFoldDB" id="A0A494X3I8"/>
<dbReference type="Proteomes" id="UP000271256">
    <property type="component" value="Unassembled WGS sequence"/>
</dbReference>
<reference evidence="1 2" key="1">
    <citation type="submission" date="2018-10" db="EMBL/GenBank/DDBJ databases">
        <authorList>
            <person name="Grouzdev D.S."/>
            <person name="Krutkina M.S."/>
            <person name="Tourova T.P."/>
            <person name="Nazina T.N."/>
        </authorList>
    </citation>
    <scope>NUCLEOTIDE SEQUENCE [LARGE SCALE GENOMIC DNA]</scope>
    <source>
        <strain evidence="1 2">435</strain>
    </source>
</reference>
<dbReference type="GO" id="GO:0006355">
    <property type="term" value="P:regulation of DNA-templated transcription"/>
    <property type="evidence" value="ECO:0007669"/>
    <property type="project" value="InterPro"/>
</dbReference>
<dbReference type="OrthoDB" id="1808636at2"/>
<gene>
    <name evidence="1" type="ORF">D7024_13010</name>
</gene>
<dbReference type="EMBL" id="RBWE01000001">
    <property type="protein sequence ID" value="RKO67777.1"/>
    <property type="molecule type" value="Genomic_DNA"/>
</dbReference>
<dbReference type="Gene3D" id="1.10.1220.10">
    <property type="entry name" value="Met repressor-like"/>
    <property type="match status" value="1"/>
</dbReference>
<proteinExistence type="predicted"/>
<keyword evidence="2" id="KW-1185">Reference proteome</keyword>
<evidence type="ECO:0000313" key="1">
    <source>
        <dbReference type="EMBL" id="RKO67777.1"/>
    </source>
</evidence>
<accession>A0A494X3I8</accession>
<comment type="caution">
    <text evidence="1">The sequence shown here is derived from an EMBL/GenBank/DDBJ whole genome shotgun (WGS) entry which is preliminary data.</text>
</comment>
<sequence>MRRMQVVVEEWQYQFLRELASRQGCSISAVLRELITSKANKSGQNAKEPLLEAAGIAREPLLKNLISESLDEALYRT</sequence>
<protein>
    <recommendedName>
        <fullName evidence="3">CopG family transcriptional regulator</fullName>
    </recommendedName>
</protein>
<name>A0A494X3I8_9FIRM</name>
<dbReference type="RefSeq" id="WP_121452174.1">
    <property type="nucleotide sequence ID" value="NZ_RBWE01000001.1"/>
</dbReference>
<evidence type="ECO:0000313" key="2">
    <source>
        <dbReference type="Proteomes" id="UP000271256"/>
    </source>
</evidence>
<dbReference type="InterPro" id="IPR013321">
    <property type="entry name" value="Arc_rbn_hlx_hlx"/>
</dbReference>
<evidence type="ECO:0008006" key="3">
    <source>
        <dbReference type="Google" id="ProtNLM"/>
    </source>
</evidence>
<organism evidence="1 2">
    <name type="scientific">Desulfofundulus salinus</name>
    <dbReference type="NCBI Taxonomy" id="2419843"/>
    <lineage>
        <taxon>Bacteria</taxon>
        <taxon>Bacillati</taxon>
        <taxon>Bacillota</taxon>
        <taxon>Clostridia</taxon>
        <taxon>Eubacteriales</taxon>
        <taxon>Peptococcaceae</taxon>
        <taxon>Desulfofundulus</taxon>
    </lineage>
</organism>